<dbReference type="GO" id="GO:0004316">
    <property type="term" value="F:3-oxoacyl-[acyl-carrier-protein] reductase (NADPH) activity"/>
    <property type="evidence" value="ECO:0007669"/>
    <property type="project" value="UniProtKB-EC"/>
</dbReference>
<dbReference type="PANTHER" id="PTHR42879:SF2">
    <property type="entry name" value="3-OXOACYL-[ACYL-CARRIER-PROTEIN] REDUCTASE FABG"/>
    <property type="match status" value="1"/>
</dbReference>
<dbReference type="Proteomes" id="UP000310719">
    <property type="component" value="Chromosome"/>
</dbReference>
<sequence length="104" mass="11343">MTERIALVTGGSRGLGKNAALKLADKGVGILLTWNSSQQEALDVVREIEQKGMKAAALQLNVGDVTHFDAFARQVEEKLHEVWQRSSFDYLLNNAGVGLYAPLC</sequence>
<organism evidence="2 3">
    <name type="scientific">Leclercia adecarboxylata</name>
    <dbReference type="NCBI Taxonomy" id="83655"/>
    <lineage>
        <taxon>Bacteria</taxon>
        <taxon>Pseudomonadati</taxon>
        <taxon>Pseudomonadota</taxon>
        <taxon>Gammaproteobacteria</taxon>
        <taxon>Enterobacterales</taxon>
        <taxon>Enterobacteriaceae</taxon>
        <taxon>Leclercia</taxon>
    </lineage>
</organism>
<comment type="similarity">
    <text evidence="1">Belongs to the short-chain dehydrogenases/reductases (SDR) family.</text>
</comment>
<proteinExistence type="inferred from homology"/>
<gene>
    <name evidence="2" type="primary">fabG_14</name>
    <name evidence="2" type="ORF">NCTC13032_07042</name>
</gene>
<dbReference type="Pfam" id="PF00106">
    <property type="entry name" value="adh_short"/>
    <property type="match status" value="1"/>
</dbReference>
<reference evidence="2 3" key="1">
    <citation type="submission" date="2019-05" db="EMBL/GenBank/DDBJ databases">
        <authorList>
            <consortium name="Pathogen Informatics"/>
        </authorList>
    </citation>
    <scope>NUCLEOTIDE SEQUENCE [LARGE SCALE GENOMIC DNA]</scope>
    <source>
        <strain evidence="2 3">NCTC13032</strain>
    </source>
</reference>
<accession>A0A4U9IZA5</accession>
<evidence type="ECO:0000313" key="2">
    <source>
        <dbReference type="EMBL" id="VTP82291.1"/>
    </source>
</evidence>
<dbReference type="AlphaFoldDB" id="A0A4U9IZA5"/>
<dbReference type="InterPro" id="IPR002347">
    <property type="entry name" value="SDR_fam"/>
</dbReference>
<keyword evidence="2" id="KW-0560">Oxidoreductase</keyword>
<evidence type="ECO:0000256" key="1">
    <source>
        <dbReference type="ARBA" id="ARBA00006484"/>
    </source>
</evidence>
<dbReference type="SUPFAM" id="SSF51735">
    <property type="entry name" value="NAD(P)-binding Rossmann-fold domains"/>
    <property type="match status" value="1"/>
</dbReference>
<dbReference type="EC" id="1.1.1.100" evidence="2"/>
<dbReference type="STRING" id="83655.APT61_01235"/>
<dbReference type="EMBL" id="LR590464">
    <property type="protein sequence ID" value="VTP82291.1"/>
    <property type="molecule type" value="Genomic_DNA"/>
</dbReference>
<dbReference type="InterPro" id="IPR036291">
    <property type="entry name" value="NAD(P)-bd_dom_sf"/>
</dbReference>
<protein>
    <submittedName>
        <fullName evidence="2">3-oxoacyl-[acyl-carrier-protein] reductase FabG</fullName>
        <ecNumber evidence="2">1.1.1.100</ecNumber>
    </submittedName>
</protein>
<dbReference type="PRINTS" id="PR00081">
    <property type="entry name" value="GDHRDH"/>
</dbReference>
<dbReference type="InterPro" id="IPR050259">
    <property type="entry name" value="SDR"/>
</dbReference>
<dbReference type="Gene3D" id="3.40.50.720">
    <property type="entry name" value="NAD(P)-binding Rossmann-like Domain"/>
    <property type="match status" value="1"/>
</dbReference>
<name>A0A4U9IZA5_9ENTR</name>
<dbReference type="PANTHER" id="PTHR42879">
    <property type="entry name" value="3-OXOACYL-(ACYL-CARRIER-PROTEIN) REDUCTASE"/>
    <property type="match status" value="1"/>
</dbReference>
<evidence type="ECO:0000313" key="3">
    <source>
        <dbReference type="Proteomes" id="UP000310719"/>
    </source>
</evidence>